<dbReference type="InterPro" id="IPR025484">
    <property type="entry name" value="DUF4376"/>
</dbReference>
<protein>
    <recommendedName>
        <fullName evidence="1">DUF4376 domain-containing protein</fullName>
    </recommendedName>
</protein>
<feature type="domain" description="DUF4376" evidence="1">
    <location>
        <begin position="34"/>
        <end position="153"/>
    </location>
</feature>
<gene>
    <name evidence="3" type="ORF">UFOVP1293_17</name>
    <name evidence="4" type="ORF">UFOVP1644_35</name>
    <name evidence="2" type="ORF">UFOVP860_94</name>
</gene>
<proteinExistence type="predicted"/>
<reference evidence="4" key="1">
    <citation type="submission" date="2020-05" db="EMBL/GenBank/DDBJ databases">
        <authorList>
            <person name="Chiriac C."/>
            <person name="Salcher M."/>
            <person name="Ghai R."/>
            <person name="Kavagutti S V."/>
        </authorList>
    </citation>
    <scope>NUCLEOTIDE SEQUENCE</scope>
</reference>
<evidence type="ECO:0000313" key="3">
    <source>
        <dbReference type="EMBL" id="CAB4195221.1"/>
    </source>
</evidence>
<sequence>MWISERGLLYIGECVAGDRAATEEEIAAYELGKARDSKLAAIEAAFDAHVLAGMPYSEKVLQIRDEDRATITAVFSRAMAYVGQETAPLPEGVTITWPEGGHPWRMLDDTYVLLSPSAFIDMAQRAADFYGALFYISRAMKDAATAASSAEDLVAIDVTAGWPAA</sequence>
<dbReference type="Pfam" id="PF14301">
    <property type="entry name" value="DUF4376"/>
    <property type="match status" value="1"/>
</dbReference>
<organism evidence="4">
    <name type="scientific">uncultured Caudovirales phage</name>
    <dbReference type="NCBI Taxonomy" id="2100421"/>
    <lineage>
        <taxon>Viruses</taxon>
        <taxon>Duplodnaviria</taxon>
        <taxon>Heunggongvirae</taxon>
        <taxon>Uroviricota</taxon>
        <taxon>Caudoviricetes</taxon>
        <taxon>Peduoviridae</taxon>
        <taxon>Maltschvirus</taxon>
        <taxon>Maltschvirus maltsch</taxon>
    </lineage>
</organism>
<dbReference type="EMBL" id="LR796812">
    <property type="protein sequence ID" value="CAB4168053.1"/>
    <property type="molecule type" value="Genomic_DNA"/>
</dbReference>
<dbReference type="EMBL" id="LR797244">
    <property type="protein sequence ID" value="CAB4195221.1"/>
    <property type="molecule type" value="Genomic_DNA"/>
</dbReference>
<evidence type="ECO:0000259" key="1">
    <source>
        <dbReference type="Pfam" id="PF14301"/>
    </source>
</evidence>
<evidence type="ECO:0000313" key="2">
    <source>
        <dbReference type="EMBL" id="CAB4168053.1"/>
    </source>
</evidence>
<dbReference type="EMBL" id="LR797513">
    <property type="protein sequence ID" value="CAB4222440.1"/>
    <property type="molecule type" value="Genomic_DNA"/>
</dbReference>
<accession>A0A6J5T4G2</accession>
<evidence type="ECO:0000313" key="4">
    <source>
        <dbReference type="EMBL" id="CAB4222440.1"/>
    </source>
</evidence>
<name>A0A6J5T4G2_9CAUD</name>